<feature type="chain" id="PRO_5043829548" description="IgA Peptidase M64" evidence="1">
    <location>
        <begin position="22"/>
        <end position="586"/>
    </location>
</feature>
<gene>
    <name evidence="2" type="ORF">LEN_0280</name>
</gene>
<dbReference type="GO" id="GO:0008237">
    <property type="term" value="F:metallopeptidase activity"/>
    <property type="evidence" value="ECO:0007669"/>
    <property type="project" value="InterPro"/>
</dbReference>
<evidence type="ECO:0008006" key="4">
    <source>
        <dbReference type="Google" id="ProtNLM"/>
    </source>
</evidence>
<dbReference type="InterPro" id="IPR013783">
    <property type="entry name" value="Ig-like_fold"/>
</dbReference>
<dbReference type="Gene3D" id="3.40.390.10">
    <property type="entry name" value="Collagenase (Catalytic Domain)"/>
    <property type="match status" value="1"/>
</dbReference>
<dbReference type="AlphaFoldDB" id="A0AAU9AB30"/>
<dbReference type="InterPro" id="IPR024079">
    <property type="entry name" value="MetalloPept_cat_dom_sf"/>
</dbReference>
<dbReference type="Gene3D" id="2.60.40.10">
    <property type="entry name" value="Immunoglobulins"/>
    <property type="match status" value="1"/>
</dbReference>
<organism evidence="2 3">
    <name type="scientific">Lysobacter enzymogenes</name>
    <dbReference type="NCBI Taxonomy" id="69"/>
    <lineage>
        <taxon>Bacteria</taxon>
        <taxon>Pseudomonadati</taxon>
        <taxon>Pseudomonadota</taxon>
        <taxon>Gammaproteobacteria</taxon>
        <taxon>Lysobacterales</taxon>
        <taxon>Lysobacteraceae</taxon>
        <taxon>Lysobacter</taxon>
    </lineage>
</organism>
<dbReference type="Pfam" id="PF09471">
    <property type="entry name" value="Peptidase_M64"/>
    <property type="match status" value="1"/>
</dbReference>
<protein>
    <recommendedName>
        <fullName evidence="4">IgA Peptidase M64</fullName>
    </recommendedName>
</protein>
<dbReference type="RefSeq" id="WP_096376358.1">
    <property type="nucleotide sequence ID" value="NZ_AP014940.1"/>
</dbReference>
<dbReference type="KEGG" id="lem:LEN_0280"/>
<sequence>MRLSTLLCAAALSLAATCVHATVPAHYVVFEMDAQGRAEPVFYTQVQLNDPQRDLRGRQPAERGIERVEYRVSRDGAKSAQVFEAQVPQFLRAEFAADPEHGDGRIELHRPVRDPHRAFVVRVPLDAADAIEFGGGAAKAAQRFDLRELAIRAAQLPLAASARGAMPLAAPLSGDAQASAVKAANSGNRLDILVLGDGYTSVEQTTFANHAATLKTALFNVSPYKDYQNFVNWQTGFVASSQSGADHPPYQAGCTGTSCCADTAARTDPRAGTFVNTALDATFCTSQIHRLLTTRSSKVMAAAAGFPDWDKILVTVNDPVYGGAGGSYATISAHSSAALIAIHEFGHSFHGLADEYDSPYPGFPACSDLGGSAPCEANVTNQTNASLVKWRSWFTPGLPIPTPAGTSGTGLFQGARYLSSGMYRPVDNTCLMRALGNSFCPVCRQEYVLKLYRGGFGSPAAGIDLIEPGTEAPSPATAVSYARGTTKRFSATLLQPSLGVVAVQWYLDGVAISGATAASYDFRQDAATPATRTLELRVTDQTAFVKAAMAGNLLQHSRTWTIRVGAAPVALAPNEAAPVARLAVSP</sequence>
<keyword evidence="1" id="KW-0732">Signal</keyword>
<feature type="signal peptide" evidence="1">
    <location>
        <begin position="1"/>
        <end position="21"/>
    </location>
</feature>
<accession>A0AAU9AB30</accession>
<evidence type="ECO:0000313" key="3">
    <source>
        <dbReference type="Proteomes" id="UP000218824"/>
    </source>
</evidence>
<reference evidence="2 3" key="1">
    <citation type="journal article" date="2017" name="DNA Res.">
        <title>Complete genome sequence and expression profile of the commercial lytic enzyme producer Lysobacter enzymogenes M497-1.</title>
        <authorList>
            <person name="Takami H."/>
            <person name="Toyoda A."/>
            <person name="Uchiyama I."/>
            <person name="Itoh T."/>
            <person name="Takaki Y."/>
            <person name="Arai W."/>
            <person name="Nishi S."/>
            <person name="Kawai M."/>
            <person name="Shinya K."/>
            <person name="Ikeda H."/>
        </authorList>
    </citation>
    <scope>NUCLEOTIDE SEQUENCE [LARGE SCALE GENOMIC DNA]</scope>
    <source>
        <strain evidence="2 3">M497-1</strain>
    </source>
</reference>
<evidence type="ECO:0000313" key="2">
    <source>
        <dbReference type="EMBL" id="BAV95767.1"/>
    </source>
</evidence>
<name>A0AAU9AB30_LYSEN</name>
<dbReference type="GeneID" id="83062203"/>
<evidence type="ECO:0000256" key="1">
    <source>
        <dbReference type="SAM" id="SignalP"/>
    </source>
</evidence>
<dbReference type="InterPro" id="IPR019026">
    <property type="entry name" value="Peptidase_M64_IgA"/>
</dbReference>
<dbReference type="EMBL" id="AP014940">
    <property type="protein sequence ID" value="BAV95767.1"/>
    <property type="molecule type" value="Genomic_DNA"/>
</dbReference>
<dbReference type="Proteomes" id="UP000218824">
    <property type="component" value="Chromosome"/>
</dbReference>
<proteinExistence type="predicted"/>